<dbReference type="InterPro" id="IPR001405">
    <property type="entry name" value="UPF0758"/>
</dbReference>
<dbReference type="PROSITE" id="PS01302">
    <property type="entry name" value="UPF0758"/>
    <property type="match status" value="1"/>
</dbReference>
<accession>A0A9D2CGC1</accession>
<dbReference type="InterPro" id="IPR020891">
    <property type="entry name" value="UPF0758_CS"/>
</dbReference>
<dbReference type="PANTHER" id="PTHR30471:SF3">
    <property type="entry name" value="UPF0758 PROTEIN YEES-RELATED"/>
    <property type="match status" value="1"/>
</dbReference>
<evidence type="ECO:0000256" key="2">
    <source>
        <dbReference type="ARBA" id="ARBA00023049"/>
    </source>
</evidence>
<keyword evidence="2" id="KW-0645">Protease</keyword>
<dbReference type="AlphaFoldDB" id="A0A9D2CGC1"/>
<dbReference type="Pfam" id="PF20582">
    <property type="entry name" value="UPF0758_N"/>
    <property type="match status" value="1"/>
</dbReference>
<name>A0A9D2CGC1_9FIRM</name>
<reference evidence="5" key="1">
    <citation type="journal article" date="2021" name="PeerJ">
        <title>Extensive microbial diversity within the chicken gut microbiome revealed by metagenomics and culture.</title>
        <authorList>
            <person name="Gilroy R."/>
            <person name="Ravi A."/>
            <person name="Getino M."/>
            <person name="Pursley I."/>
            <person name="Horton D.L."/>
            <person name="Alikhan N.F."/>
            <person name="Baker D."/>
            <person name="Gharbi K."/>
            <person name="Hall N."/>
            <person name="Watson M."/>
            <person name="Adriaenssens E.M."/>
            <person name="Foster-Nyarko E."/>
            <person name="Jarju S."/>
            <person name="Secka A."/>
            <person name="Antonio M."/>
            <person name="Oren A."/>
            <person name="Chaudhuri R.R."/>
            <person name="La Ragione R."/>
            <person name="Hildebrand F."/>
            <person name="Pallen M.J."/>
        </authorList>
    </citation>
    <scope>NUCLEOTIDE SEQUENCE</scope>
    <source>
        <strain evidence="5">CHK199-9574</strain>
    </source>
</reference>
<dbReference type="InterPro" id="IPR025657">
    <property type="entry name" value="RadC_JAB"/>
</dbReference>
<evidence type="ECO:0000313" key="6">
    <source>
        <dbReference type="Proteomes" id="UP000824135"/>
    </source>
</evidence>
<feature type="domain" description="RadC-like JAB" evidence="3">
    <location>
        <begin position="99"/>
        <end position="214"/>
    </location>
</feature>
<dbReference type="PANTHER" id="PTHR30471">
    <property type="entry name" value="DNA REPAIR PROTEIN RADC"/>
    <property type="match status" value="1"/>
</dbReference>
<feature type="domain" description="UPF0758" evidence="4">
    <location>
        <begin position="6"/>
        <end position="73"/>
    </location>
</feature>
<keyword evidence="2" id="KW-0378">Hydrolase</keyword>
<evidence type="ECO:0000256" key="1">
    <source>
        <dbReference type="ARBA" id="ARBA00010243"/>
    </source>
</evidence>
<evidence type="ECO:0000313" key="5">
    <source>
        <dbReference type="EMBL" id="HIY78749.1"/>
    </source>
</evidence>
<dbReference type="InterPro" id="IPR010994">
    <property type="entry name" value="RuvA_2-like"/>
</dbReference>
<protein>
    <recommendedName>
        <fullName evidence="7">MPN domain-containing protein</fullName>
    </recommendedName>
</protein>
<dbReference type="SUPFAM" id="SSF47781">
    <property type="entry name" value="RuvA domain 2-like"/>
    <property type="match status" value="1"/>
</dbReference>
<dbReference type="Gene3D" id="3.40.140.10">
    <property type="entry name" value="Cytidine Deaminase, domain 2"/>
    <property type="match status" value="1"/>
</dbReference>
<dbReference type="InterPro" id="IPR046778">
    <property type="entry name" value="UPF0758_N"/>
</dbReference>
<comment type="similarity">
    <text evidence="1">Belongs to the UPF0758 family.</text>
</comment>
<reference evidence="5" key="2">
    <citation type="submission" date="2021-04" db="EMBL/GenBank/DDBJ databases">
        <authorList>
            <person name="Gilroy R."/>
        </authorList>
    </citation>
    <scope>NUCLEOTIDE SEQUENCE</scope>
    <source>
        <strain evidence="5">CHK199-9574</strain>
    </source>
</reference>
<evidence type="ECO:0000259" key="3">
    <source>
        <dbReference type="Pfam" id="PF04002"/>
    </source>
</evidence>
<proteinExistence type="inferred from homology"/>
<comment type="caution">
    <text evidence="5">The sequence shown here is derived from an EMBL/GenBank/DDBJ whole genome shotgun (WGS) entry which is preliminary data.</text>
</comment>
<organism evidence="5 6">
    <name type="scientific">Candidatus Borkfalkia excrementavium</name>
    <dbReference type="NCBI Taxonomy" id="2838505"/>
    <lineage>
        <taxon>Bacteria</taxon>
        <taxon>Bacillati</taxon>
        <taxon>Bacillota</taxon>
        <taxon>Clostridia</taxon>
        <taxon>Christensenellales</taxon>
        <taxon>Christensenellaceae</taxon>
        <taxon>Candidatus Borkfalkia</taxon>
    </lineage>
</organism>
<evidence type="ECO:0000259" key="4">
    <source>
        <dbReference type="Pfam" id="PF20582"/>
    </source>
</evidence>
<dbReference type="EMBL" id="DXCO01000040">
    <property type="protein sequence ID" value="HIY78749.1"/>
    <property type="molecule type" value="Genomic_DNA"/>
</dbReference>
<gene>
    <name evidence="5" type="ORF">H9728_06855</name>
</gene>
<dbReference type="Gene3D" id="1.10.150.20">
    <property type="entry name" value="5' to 3' exonuclease, C-terminal subdomain"/>
    <property type="match status" value="1"/>
</dbReference>
<sequence>MHEGHRERMWERLYAYGDSMSDHELLEVLLFYAIPRKNTNPVAHELLAAFGSLRNLFSASPEEIEKVAGVGRKTADFIRLVGLFMARCGKAREEKTGLSSLADVQNFVRARFRDADRERAEIYFIDAHFRLLCAKTFTDFSRAQVAFDARDLNSLLGTVRPNAIILAHNHPSGDATPSSADDSAVREAAGVCRINAVNLLDSVIYGSEQEIFSYYCAGRLPECFSRGKTK</sequence>
<keyword evidence="2" id="KW-0482">Metalloprotease</keyword>
<dbReference type="GO" id="GO:0008237">
    <property type="term" value="F:metallopeptidase activity"/>
    <property type="evidence" value="ECO:0007669"/>
    <property type="project" value="UniProtKB-KW"/>
</dbReference>
<dbReference type="Pfam" id="PF04002">
    <property type="entry name" value="RadC"/>
    <property type="match status" value="1"/>
</dbReference>
<dbReference type="Proteomes" id="UP000824135">
    <property type="component" value="Unassembled WGS sequence"/>
</dbReference>
<evidence type="ECO:0008006" key="7">
    <source>
        <dbReference type="Google" id="ProtNLM"/>
    </source>
</evidence>